<dbReference type="InterPro" id="IPR055297">
    <property type="entry name" value="NEBU/NEBL"/>
</dbReference>
<dbReference type="GO" id="GO:0071691">
    <property type="term" value="P:cardiac muscle thin filament assembly"/>
    <property type="evidence" value="ECO:0007669"/>
    <property type="project" value="TreeGrafter"/>
</dbReference>
<dbReference type="SMART" id="SM00132">
    <property type="entry name" value="LIM"/>
    <property type="match status" value="1"/>
</dbReference>
<evidence type="ECO:0000256" key="4">
    <source>
        <dbReference type="ARBA" id="ARBA00023038"/>
    </source>
</evidence>
<feature type="compositionally biased region" description="Basic and acidic residues" evidence="7">
    <location>
        <begin position="1898"/>
        <end position="1909"/>
    </location>
</feature>
<evidence type="ECO:0000256" key="3">
    <source>
        <dbReference type="ARBA" id="ARBA00022833"/>
    </source>
</evidence>
<feature type="region of interest" description="Disordered" evidence="7">
    <location>
        <begin position="1877"/>
        <end position="1929"/>
    </location>
</feature>
<evidence type="ECO:0000256" key="7">
    <source>
        <dbReference type="SAM" id="MobiDB-lite"/>
    </source>
</evidence>
<evidence type="ECO:0000256" key="1">
    <source>
        <dbReference type="ARBA" id="ARBA00022723"/>
    </source>
</evidence>
<keyword evidence="2" id="KW-0677">Repeat</keyword>
<dbReference type="Gene3D" id="2.10.110.10">
    <property type="entry name" value="Cysteine Rich Protein"/>
    <property type="match status" value="1"/>
</dbReference>
<keyword evidence="4 6" id="KW-0440">LIM domain</keyword>
<keyword evidence="1 6" id="KW-0479">Metal-binding</keyword>
<protein>
    <submittedName>
        <fullName evidence="10">Nebulin-related-anchoring protein isoform X6</fullName>
    </submittedName>
</protein>
<evidence type="ECO:0000256" key="5">
    <source>
        <dbReference type="ARBA" id="ARBA00023203"/>
    </source>
</evidence>
<dbReference type="GO" id="GO:0046872">
    <property type="term" value="F:metal ion binding"/>
    <property type="evidence" value="ECO:0007669"/>
    <property type="project" value="UniProtKB-KW"/>
</dbReference>
<dbReference type="PANTHER" id="PTHR11039:SF39">
    <property type="entry name" value="NEBULIN-RELATED-ANCHORING PROTEIN"/>
    <property type="match status" value="1"/>
</dbReference>
<evidence type="ECO:0000259" key="8">
    <source>
        <dbReference type="PROSITE" id="PS50023"/>
    </source>
</evidence>
<accession>A0AAJ7SVY7</accession>
<dbReference type="GO" id="GO:0030018">
    <property type="term" value="C:Z disc"/>
    <property type="evidence" value="ECO:0007669"/>
    <property type="project" value="InterPro"/>
</dbReference>
<dbReference type="PROSITE" id="PS00478">
    <property type="entry name" value="LIM_DOMAIN_1"/>
    <property type="match status" value="1"/>
</dbReference>
<evidence type="ECO:0000256" key="6">
    <source>
        <dbReference type="PROSITE-ProRule" id="PRU00125"/>
    </source>
</evidence>
<name>A0AAJ7SVY7_PETMA</name>
<dbReference type="Pfam" id="PF00880">
    <property type="entry name" value="Nebulin"/>
    <property type="match status" value="15"/>
</dbReference>
<sequence length="1929" mass="220613">MNKPCARCQHPVYPLEKLDCLGQTWHKMCFYCEECETVLTVNNFKSFEKRPYCHAHCPKPNKFTSVLDTPLNLNVKQQSVNASENKYREASEKFRTEYHWDMQSREMEHIRQVAHLSSQVEYTKSWDAQKEFYHLTPDVIARNSAREQLYDQQEMCVEGNLVYTDTPEYKRIVQAQKNVSDVQYKREFKEKKDQFTSVAESWDMRHARVGSALASEVKYREAYDKEMKGQQASGGLEITAGAQRVIVEQQEGRQLRKIRGSFPANETPGYRCAKQAHELASDVKYKAGREQMKGAAQFHSLHSEGNLELQRTQKVNKLVSENAYRRDMKSAKGHSVNYCETQQFKSASKAGDLASDLKYKEAYETQVKGHYAGVAMVDKRTEHCMKVAHLASKRNYRAEYEEDKAYVNFPATVTPAYESHKKQELYRDPQYRQRVEKLKFTSVSQTPEMAQARINAHQLSDMNYRADYEKNKTRFTITQDNPQMEHAKASGDLVSNIKYHEQWEKTKGKGFEMKMDDISLLAARASGALASDIKYREAYEKTKGRSVGSSEYDTKTLHSMHAGRLMNEREYKKGFEETKGRLHMPMDMLQMQHAQKAQSLASDRDYRTLLHRYTALPSDLKVEWAKKAHQLQSDMDYRADLTWMRGVGWGAEGSLNMEQAKKAGDILSEPKYRQRVDQLKFTSVSQTPEMAQARINAHQLSDTNYRSQYEQNKSRYTLTHDTLDLLQAKANASTFSDIKYHEQWEKTKGKGFEMKMDDISLLAARASGALASDIKYREAYEKTKGRSVGSSEYDTKTLHSMHAGRLMNEREYKKGFEETKGRLHLPMDMLQLQHAQKAQSLASDRDYRTLLHRYTALPSDLNVEWAKKAHQLQSDMDYRADLTWMRGVGWGAEGSLNMEQAKKAGDILSEPKYRQRVDQLKFTSVSQTPEMAQARINAHQLSDANYRSQYEQNKSHYTLTHDTPDLLQAKANASAFSDIKYREQWEKTKGKGFEMKMDDISLLAARASGALASDIKYREAYEKTKGRSVGSSEYDTKTLHSMHAGRLMNEREYKKGFEETKGRLHMPMDMLQLQHAQKAQTLASDRDYRTLLHRYTALPSDLNVEWAKKAHQLQSDTEYRADLAWMRGVNWAAQGSVHVEQAKRAGELVSDKSYRQHPNSMRFTSVLDTPEMNQAKISYQQAVDRLYREGGEAVKHGYTGPADLPEMARARTNAQNISESGYRRLWQQSRARGYNLHPDAIPFQAARASRDIISDYKYKEAFERRKGHYVGASAKQNLNLLHLLHSSHLQSDREYKKGFEETKGRLHLPMDMLQLLHAQKAQSLASDRDYRTLLHNYTALPSDLKVEWAKKAYQLQSDNLYRSEGGALRGVGWTPLGSLQTEYVKHAGDIISEKKYRQHPDALKFTVVADSVGILHAKNAYLQSSERRYREAGMSSQHQYTLTSDLPEHIQARINTHNLSDTQYRDLWRKSRSLGYTLHAYDIPFQAAKSSQEISSQYNYRQAFERQKGRHVGAQSAEGDQNLQHCLHASQLSSGQGYRRGFEDTKGALHLPNDMLQLLHAQKAQSLASDRDYRTLLHHYTALPEDMKIQAAKRAYQLQSESLYKAELSQLKGVGWLPQGSVQMEGALRAGQLVSEKKYRQQPHNFQFTSIADTPDILHAKASYEKSSELAYRSAASGGSHAFTLPPDHPEFLRARANALHSSDRAYRESSRSSRARGYDLRLDALSFQTARASRDIASDYKYKETFARERGQLVGTQSVSGDARILHGVSASRMRSSLRQRRDHDQARVAAGGRYSLPADVASLVHAKRSQERASDVGYRQPVASGTATAEQLSIKHAQHSHSLQSEKRYKADLTWMRGVGWVPPGSHKVEVARRAAERAASGADSGGPQRLPPAKPKAEMERQRVQGEEVMPDAFEVLHSKRRGKRM</sequence>
<dbReference type="PROSITE" id="PS50023">
    <property type="entry name" value="LIM_DOMAIN_2"/>
    <property type="match status" value="1"/>
</dbReference>
<dbReference type="SMART" id="SM00227">
    <property type="entry name" value="NEBU"/>
    <property type="match status" value="48"/>
</dbReference>
<dbReference type="Pfam" id="PF00412">
    <property type="entry name" value="LIM"/>
    <property type="match status" value="1"/>
</dbReference>
<dbReference type="PROSITE" id="PS51216">
    <property type="entry name" value="NEBULIN"/>
    <property type="match status" value="27"/>
</dbReference>
<organism evidence="9 10">
    <name type="scientific">Petromyzon marinus</name>
    <name type="common">Sea lamprey</name>
    <dbReference type="NCBI Taxonomy" id="7757"/>
    <lineage>
        <taxon>Eukaryota</taxon>
        <taxon>Metazoa</taxon>
        <taxon>Chordata</taxon>
        <taxon>Craniata</taxon>
        <taxon>Vertebrata</taxon>
        <taxon>Cyclostomata</taxon>
        <taxon>Hyperoartia</taxon>
        <taxon>Petromyzontiformes</taxon>
        <taxon>Petromyzontidae</taxon>
        <taxon>Petromyzon</taxon>
    </lineage>
</organism>
<dbReference type="Proteomes" id="UP001318040">
    <property type="component" value="Chromosome 8"/>
</dbReference>
<evidence type="ECO:0000313" key="9">
    <source>
        <dbReference type="Proteomes" id="UP001318040"/>
    </source>
</evidence>
<dbReference type="InterPro" id="IPR001781">
    <property type="entry name" value="Znf_LIM"/>
</dbReference>
<proteinExistence type="predicted"/>
<evidence type="ECO:0000313" key="10">
    <source>
        <dbReference type="RefSeq" id="XP_032805785.1"/>
    </source>
</evidence>
<gene>
    <name evidence="10" type="primary">NRAP</name>
</gene>
<evidence type="ECO:0000256" key="2">
    <source>
        <dbReference type="ARBA" id="ARBA00022737"/>
    </source>
</evidence>
<keyword evidence="3 6" id="KW-0862">Zinc</keyword>
<dbReference type="GO" id="GO:0051015">
    <property type="term" value="F:actin filament binding"/>
    <property type="evidence" value="ECO:0007669"/>
    <property type="project" value="InterPro"/>
</dbReference>
<dbReference type="PRINTS" id="PR00510">
    <property type="entry name" value="NEBULIN"/>
</dbReference>
<dbReference type="PANTHER" id="PTHR11039">
    <property type="entry name" value="NEBULIN"/>
    <property type="match status" value="1"/>
</dbReference>
<dbReference type="SUPFAM" id="SSF57716">
    <property type="entry name" value="Glucocorticoid receptor-like (DNA-binding domain)"/>
    <property type="match status" value="1"/>
</dbReference>
<keyword evidence="9" id="KW-1185">Reference proteome</keyword>
<keyword evidence="5" id="KW-0009">Actin-binding</keyword>
<dbReference type="RefSeq" id="XP_032805785.1">
    <property type="nucleotide sequence ID" value="XM_032949894.1"/>
</dbReference>
<dbReference type="InterPro" id="IPR000900">
    <property type="entry name" value="Nebulin_repeat"/>
</dbReference>
<feature type="domain" description="LIM zinc-binding" evidence="8">
    <location>
        <begin position="3"/>
        <end position="63"/>
    </location>
</feature>
<dbReference type="InterPro" id="IPR013998">
    <property type="entry name" value="Nebulin-like"/>
</dbReference>
<dbReference type="CTD" id="4892"/>
<reference evidence="10" key="1">
    <citation type="submission" date="2025-08" db="UniProtKB">
        <authorList>
            <consortium name="RefSeq"/>
        </authorList>
    </citation>
    <scope>IDENTIFICATION</scope>
    <source>
        <tissue evidence="10">Sperm</tissue>
    </source>
</reference>